<keyword evidence="3" id="KW-1185">Reference proteome</keyword>
<protein>
    <submittedName>
        <fullName evidence="2">Uncharacterized protein</fullName>
    </submittedName>
</protein>
<feature type="compositionally biased region" description="Polar residues" evidence="1">
    <location>
        <begin position="967"/>
        <end position="979"/>
    </location>
</feature>
<dbReference type="EMBL" id="QPFP01000063">
    <property type="protein sequence ID" value="TEB24748.1"/>
    <property type="molecule type" value="Genomic_DNA"/>
</dbReference>
<reference evidence="2 3" key="1">
    <citation type="journal article" date="2019" name="Nat. Ecol. Evol.">
        <title>Megaphylogeny resolves global patterns of mushroom evolution.</title>
        <authorList>
            <person name="Varga T."/>
            <person name="Krizsan K."/>
            <person name="Foldi C."/>
            <person name="Dima B."/>
            <person name="Sanchez-Garcia M."/>
            <person name="Sanchez-Ramirez S."/>
            <person name="Szollosi G.J."/>
            <person name="Szarkandi J.G."/>
            <person name="Papp V."/>
            <person name="Albert L."/>
            <person name="Andreopoulos W."/>
            <person name="Angelini C."/>
            <person name="Antonin V."/>
            <person name="Barry K.W."/>
            <person name="Bougher N.L."/>
            <person name="Buchanan P."/>
            <person name="Buyck B."/>
            <person name="Bense V."/>
            <person name="Catcheside P."/>
            <person name="Chovatia M."/>
            <person name="Cooper J."/>
            <person name="Damon W."/>
            <person name="Desjardin D."/>
            <person name="Finy P."/>
            <person name="Geml J."/>
            <person name="Haridas S."/>
            <person name="Hughes K."/>
            <person name="Justo A."/>
            <person name="Karasinski D."/>
            <person name="Kautmanova I."/>
            <person name="Kiss B."/>
            <person name="Kocsube S."/>
            <person name="Kotiranta H."/>
            <person name="LaButti K.M."/>
            <person name="Lechner B.E."/>
            <person name="Liimatainen K."/>
            <person name="Lipzen A."/>
            <person name="Lukacs Z."/>
            <person name="Mihaltcheva S."/>
            <person name="Morgado L.N."/>
            <person name="Niskanen T."/>
            <person name="Noordeloos M.E."/>
            <person name="Ohm R.A."/>
            <person name="Ortiz-Santana B."/>
            <person name="Ovrebo C."/>
            <person name="Racz N."/>
            <person name="Riley R."/>
            <person name="Savchenko A."/>
            <person name="Shiryaev A."/>
            <person name="Soop K."/>
            <person name="Spirin V."/>
            <person name="Szebenyi C."/>
            <person name="Tomsovsky M."/>
            <person name="Tulloss R.E."/>
            <person name="Uehling J."/>
            <person name="Grigoriev I.V."/>
            <person name="Vagvolgyi C."/>
            <person name="Papp T."/>
            <person name="Martin F.M."/>
            <person name="Miettinen O."/>
            <person name="Hibbett D.S."/>
            <person name="Nagy L.G."/>
        </authorList>
    </citation>
    <scope>NUCLEOTIDE SEQUENCE [LARGE SCALE GENOMIC DNA]</scope>
    <source>
        <strain evidence="2 3">FP101781</strain>
    </source>
</reference>
<feature type="compositionally biased region" description="Polar residues" evidence="1">
    <location>
        <begin position="702"/>
        <end position="724"/>
    </location>
</feature>
<sequence>MSRDRSRNLLGLPGFSRTIPYPNPEWLSGRTGRAHTQRPGLAAVKTPRSHQAHLVGTDFSRNSSTIHYRFTSPVFTASGQGSHGYRSAPHSVHRRDGRLPTHLNERSVPKEARQEFSHDVYPPVNSFEPNSTPLQLAAVASPRPHPFSNYATSSTARAGSSSDWQQGPATSATPLRHALQDDTYGVGNDSPRQHEPASHPSSLPMSSIQHLGVPDASFGQARGPSPLPTQAQSSMFTAMAPHSVTTSWQQSDQTDRPDPTSTQTSTEETRGDFLSADFHLAQTPSAISQSFQHAALQGEERTGRLVDQTLPSTPSVYGLVNQPFTQTAPNPVDSALPHIDSLPLYEGQARPEVAFDSELSIAQETFGQDMPRSVNDGTPPRSPVISVDTVGQRYAAPPLAAFSHSLADNGPHLRTVIPIASNPMDVDVGTHPVSATQRERAFPSPVQPENGGNIELRPRPPSRMVSSSRNGVAPQDHSVNNLWPNQTWSHGSEEGRGTFIRHNQGLSRIEDHGDQGDLQGVSEQQLAGGPHQQPLFIGYSEGDHSGEEDSEGTGSSESDSDVDVGDDYGYGMMDFSSDWDTGARSPSPPPPDGVQGDSLAGPGRAPRPSHLESRPISPRGPPSVSHPRPPSQGSIETLQNGCNWQYPPASSAVSNEPPASQPLQLAGGLEYEAQIRYDAPRRSSPGYGSSAAPRGQQVGPHSLTSQSYGHANNSALTKSNTMSRPPTRHSPACSPGGHPNMDSSSVRLTPTGPAHARSQDDSFFKQPAFRPPPHPSQFQMPPDTDMPPERPSELQPLPSYPNYNPPDRISPVRYLPHSSTGRSNSRVRNNTFERPSSASQPPTNQSSTHFSGSDPNAQSSPLHPPLTSQALPPAQGHFVPRQPTFHWHSPHPTQPRAPGYVPHEEGSVYLPSTIRPHPRPYVPTQNRASITQPSVQQLSSNPPSSQPRQYTARRANAPSLGTGRPQGYTSAEAFNNQLPPSGRGYSEPQNTIPPVPASTPRQPPSRSHGQVSSCSIPGAGWEPLRLTSPSLTQHSPPQPPPPSLFPIPIDPRVTQTLGQMFEQMPQALLSLVKIVDDLQSITRDLRHAPEVPDEVQPQVRGPAIVRGGRVKKPRKKRNAPLERSIQGFWRNLMANWKEPNFQIAIKWKRGSGPVEVFQPSPSLPPRSHWNIAMMKFFFRLYFTSNDPIARQGLTNIPAFENTYLARFNSWRKAFHIDRSATEEDKERAKSIKRRASRKRDLHTRRVEIARKRADCHRHIDMLEAYGVDGMTSDESEHEQDGVGIPQYRVLVKDWRHPAAAACFDDIDGLDRSKRFRGPGKKAKTGARPRNRVRGSKLSTSLPVPNLPYGYYNPEWLKSHLYDVEPTGDPTESYDFSHTIAVIRWVDIHFSFGGINTFALVSQGRTPEQWTSPVLIDRCNTADR</sequence>
<feature type="compositionally biased region" description="Low complexity" evidence="1">
    <location>
        <begin position="932"/>
        <end position="949"/>
    </location>
</feature>
<name>A0A4Y7SSY1_COPMI</name>
<feature type="compositionally biased region" description="Polar residues" evidence="1">
    <location>
        <begin position="1004"/>
        <end position="1015"/>
    </location>
</feature>
<feature type="region of interest" description="Disordered" evidence="1">
    <location>
        <begin position="148"/>
        <end position="269"/>
    </location>
</feature>
<feature type="compositionally biased region" description="Polar residues" evidence="1">
    <location>
        <begin position="477"/>
        <end position="490"/>
    </location>
</feature>
<evidence type="ECO:0000256" key="1">
    <source>
        <dbReference type="SAM" id="MobiDB-lite"/>
    </source>
</evidence>
<dbReference type="Proteomes" id="UP000298030">
    <property type="component" value="Unassembled WGS sequence"/>
</dbReference>
<proteinExistence type="predicted"/>
<dbReference type="STRING" id="71717.A0A4Y7SSY1"/>
<feature type="region of interest" description="Disordered" evidence="1">
    <location>
        <begin position="1314"/>
        <end position="1338"/>
    </location>
</feature>
<feature type="compositionally biased region" description="Pro residues" evidence="1">
    <location>
        <begin position="991"/>
        <end position="1003"/>
    </location>
</feature>
<evidence type="ECO:0000313" key="3">
    <source>
        <dbReference type="Proteomes" id="UP000298030"/>
    </source>
</evidence>
<feature type="compositionally biased region" description="Polar residues" evidence="1">
    <location>
        <begin position="243"/>
        <end position="252"/>
    </location>
</feature>
<feature type="compositionally biased region" description="Polar residues" evidence="1">
    <location>
        <begin position="631"/>
        <end position="643"/>
    </location>
</feature>
<feature type="region of interest" description="Disordered" evidence="1">
    <location>
        <begin position="437"/>
        <end position="1044"/>
    </location>
</feature>
<feature type="compositionally biased region" description="Low complexity" evidence="1">
    <location>
        <begin position="151"/>
        <end position="162"/>
    </location>
</feature>
<gene>
    <name evidence="2" type="ORF">FA13DRAFT_1714402</name>
</gene>
<feature type="compositionally biased region" description="Polar residues" evidence="1">
    <location>
        <begin position="817"/>
        <end position="870"/>
    </location>
</feature>
<feature type="compositionally biased region" description="Basic residues" evidence="1">
    <location>
        <begin position="1314"/>
        <end position="1334"/>
    </location>
</feature>
<organism evidence="2 3">
    <name type="scientific">Coprinellus micaceus</name>
    <name type="common">Glistening ink-cap mushroom</name>
    <name type="synonym">Coprinus micaceus</name>
    <dbReference type="NCBI Taxonomy" id="71717"/>
    <lineage>
        <taxon>Eukaryota</taxon>
        <taxon>Fungi</taxon>
        <taxon>Dikarya</taxon>
        <taxon>Basidiomycota</taxon>
        <taxon>Agaricomycotina</taxon>
        <taxon>Agaricomycetes</taxon>
        <taxon>Agaricomycetidae</taxon>
        <taxon>Agaricales</taxon>
        <taxon>Agaricineae</taxon>
        <taxon>Psathyrellaceae</taxon>
        <taxon>Coprinellus</taxon>
    </lineage>
</organism>
<evidence type="ECO:0000313" key="2">
    <source>
        <dbReference type="EMBL" id="TEB24748.1"/>
    </source>
</evidence>
<accession>A0A4Y7SSY1</accession>
<comment type="caution">
    <text evidence="2">The sequence shown here is derived from an EMBL/GenBank/DDBJ whole genome shotgun (WGS) entry which is preliminary data.</text>
</comment>
<feature type="compositionally biased region" description="Polar residues" evidence="1">
    <location>
        <begin position="163"/>
        <end position="173"/>
    </location>
</feature>
<dbReference type="OrthoDB" id="3224221at2759"/>
<feature type="compositionally biased region" description="Polar residues" evidence="1">
    <location>
        <begin position="651"/>
        <end position="663"/>
    </location>
</feature>
<feature type="compositionally biased region" description="Polar residues" evidence="1">
    <location>
        <begin position="199"/>
        <end position="209"/>
    </location>
</feature>